<keyword evidence="1" id="KW-0472">Membrane</keyword>
<keyword evidence="1" id="KW-1133">Transmembrane helix</keyword>
<dbReference type="Pfam" id="PF04307">
    <property type="entry name" value="YdjM"/>
    <property type="match status" value="1"/>
</dbReference>
<sequence length="196" mass="21721">MLPWGHLAVGYVVYSLGGRAWHRRAPGGQAVLVLAVATQLPDLIDKPLNWWFSVYDGRAIGHSLVFAIAACVLAVYVARNRDRIDLGAAFSVGLLTHLLGDSYPALLQGDLRALSFLLWPFRAPPTYPSDSFLDHLNVWIIRLRFLPYQSPRDLLATRFGQQLALLAALVGLWAVDGFPGLKALFRMVIRGSTRTE</sequence>
<keyword evidence="1" id="KW-0812">Transmembrane</keyword>
<accession>A0A7J9SJN3</accession>
<evidence type="ECO:0000313" key="3">
    <source>
        <dbReference type="Proteomes" id="UP000546257"/>
    </source>
</evidence>
<dbReference type="Proteomes" id="UP000546257">
    <property type="component" value="Unassembled WGS sequence"/>
</dbReference>
<keyword evidence="3" id="KW-1185">Reference proteome</keyword>
<dbReference type="GO" id="GO:0016787">
    <property type="term" value="F:hydrolase activity"/>
    <property type="evidence" value="ECO:0007669"/>
    <property type="project" value="UniProtKB-KW"/>
</dbReference>
<dbReference type="AlphaFoldDB" id="A0A7J9SJN3"/>
<reference evidence="2 3" key="1">
    <citation type="submission" date="2020-08" db="EMBL/GenBank/DDBJ databases">
        <authorList>
            <person name="Seo M.-J."/>
        </authorList>
    </citation>
    <scope>NUCLEOTIDE SEQUENCE [LARGE SCALE GENOMIC DNA]</scope>
    <source>
        <strain evidence="2 3">MBLA0160</strain>
    </source>
</reference>
<name>A0A7J9SJN3_9EURY</name>
<evidence type="ECO:0000313" key="2">
    <source>
        <dbReference type="EMBL" id="MBB6646593.1"/>
    </source>
</evidence>
<evidence type="ECO:0000256" key="1">
    <source>
        <dbReference type="SAM" id="Phobius"/>
    </source>
</evidence>
<dbReference type="InterPro" id="IPR007404">
    <property type="entry name" value="YdjM-like"/>
</dbReference>
<gene>
    <name evidence="2" type="ORF">H5V44_09890</name>
</gene>
<dbReference type="RefSeq" id="WP_185192958.1">
    <property type="nucleotide sequence ID" value="NZ_JACKXD010000003.1"/>
</dbReference>
<keyword evidence="2" id="KW-0378">Hydrolase</keyword>
<organism evidence="2 3">
    <name type="scientific">Halobellus ruber</name>
    <dbReference type="NCBI Taxonomy" id="2761102"/>
    <lineage>
        <taxon>Archaea</taxon>
        <taxon>Methanobacteriati</taxon>
        <taxon>Methanobacteriota</taxon>
        <taxon>Stenosarchaea group</taxon>
        <taxon>Halobacteria</taxon>
        <taxon>Halobacteriales</taxon>
        <taxon>Haloferacaceae</taxon>
        <taxon>Halobellus</taxon>
    </lineage>
</organism>
<proteinExistence type="predicted"/>
<dbReference type="EMBL" id="JACKXD010000003">
    <property type="protein sequence ID" value="MBB6646593.1"/>
    <property type="molecule type" value="Genomic_DNA"/>
</dbReference>
<comment type="caution">
    <text evidence="2">The sequence shown here is derived from an EMBL/GenBank/DDBJ whole genome shotgun (WGS) entry which is preliminary data.</text>
</comment>
<feature type="transmembrane region" description="Helical" evidence="1">
    <location>
        <begin position="163"/>
        <end position="185"/>
    </location>
</feature>
<feature type="transmembrane region" description="Helical" evidence="1">
    <location>
        <begin position="59"/>
        <end position="77"/>
    </location>
</feature>
<protein>
    <submittedName>
        <fullName evidence="2">Metal-dependent hydrolase</fullName>
    </submittedName>
</protein>
<feature type="transmembrane region" description="Helical" evidence="1">
    <location>
        <begin position="84"/>
        <end position="100"/>
    </location>
</feature>